<keyword evidence="5" id="KW-0460">Magnesium</keyword>
<sequence length="187" mass="20144">MPESAPPLNRLPTFSGDGHLHVVIETAKGSPNKYAYTEAFNAFQFKMALPEGTSFPYDFGMVPSTKGADGDPLDILILLDAPAFPGCVLEARLVGVIEAEQRESDGTVERNDRLIGVAVKARTHAHIEALSDLRPGMLDEVEAFFGHYNQLAGRGFKVLGRGDAEAASILVRQGAEAFAEDQGQDRS</sequence>
<keyword evidence="3" id="KW-0479">Metal-binding</keyword>
<dbReference type="PANTHER" id="PTHR10286">
    <property type="entry name" value="INORGANIC PYROPHOSPHATASE"/>
    <property type="match status" value="1"/>
</dbReference>
<evidence type="ECO:0000256" key="1">
    <source>
        <dbReference type="ARBA" id="ARBA00001946"/>
    </source>
</evidence>
<dbReference type="SUPFAM" id="SSF50324">
    <property type="entry name" value="Inorganic pyrophosphatase"/>
    <property type="match status" value="1"/>
</dbReference>
<dbReference type="Proteomes" id="UP000305267">
    <property type="component" value="Unassembled WGS sequence"/>
</dbReference>
<dbReference type="GO" id="GO:0000287">
    <property type="term" value="F:magnesium ion binding"/>
    <property type="evidence" value="ECO:0007669"/>
    <property type="project" value="InterPro"/>
</dbReference>
<dbReference type="AlphaFoldDB" id="A0A5C4L5W1"/>
<reference evidence="6 7" key="1">
    <citation type="submission" date="2019-06" db="EMBL/GenBank/DDBJ databases">
        <title>Genome of Methylobacterium sp. 17Sr1-39.</title>
        <authorList>
            <person name="Seo T."/>
        </authorList>
    </citation>
    <scope>NUCLEOTIDE SEQUENCE [LARGE SCALE GENOMIC DNA]</scope>
    <source>
        <strain evidence="6 7">17Sr1-39</strain>
    </source>
</reference>
<dbReference type="Pfam" id="PF00719">
    <property type="entry name" value="Pyrophosphatase"/>
    <property type="match status" value="1"/>
</dbReference>
<evidence type="ECO:0000256" key="5">
    <source>
        <dbReference type="ARBA" id="ARBA00022842"/>
    </source>
</evidence>
<protein>
    <recommendedName>
        <fullName evidence="2">inorganic diphosphatase</fullName>
        <ecNumber evidence="2">3.6.1.1</ecNumber>
    </recommendedName>
</protein>
<dbReference type="EC" id="3.6.1.1" evidence="2"/>
<evidence type="ECO:0000313" key="7">
    <source>
        <dbReference type="Proteomes" id="UP000305267"/>
    </source>
</evidence>
<evidence type="ECO:0000313" key="6">
    <source>
        <dbReference type="EMBL" id="TNC06521.1"/>
    </source>
</evidence>
<dbReference type="InterPro" id="IPR036649">
    <property type="entry name" value="Pyrophosphatase_sf"/>
</dbReference>
<dbReference type="EMBL" id="VDDA01000048">
    <property type="protein sequence ID" value="TNC06521.1"/>
    <property type="molecule type" value="Genomic_DNA"/>
</dbReference>
<accession>A0A5C4L5W1</accession>
<keyword evidence="4" id="KW-0378">Hydrolase</keyword>
<keyword evidence="7" id="KW-1185">Reference proteome</keyword>
<name>A0A5C4L5W1_9HYPH</name>
<dbReference type="InterPro" id="IPR008162">
    <property type="entry name" value="Pyrophosphatase"/>
</dbReference>
<evidence type="ECO:0000256" key="4">
    <source>
        <dbReference type="ARBA" id="ARBA00022801"/>
    </source>
</evidence>
<dbReference type="GO" id="GO:0005737">
    <property type="term" value="C:cytoplasm"/>
    <property type="evidence" value="ECO:0007669"/>
    <property type="project" value="InterPro"/>
</dbReference>
<comment type="cofactor">
    <cofactor evidence="1">
        <name>Mg(2+)</name>
        <dbReference type="ChEBI" id="CHEBI:18420"/>
    </cofactor>
</comment>
<proteinExistence type="predicted"/>
<dbReference type="OrthoDB" id="5187599at2"/>
<dbReference type="PROSITE" id="PS00387">
    <property type="entry name" value="PPASE"/>
    <property type="match status" value="1"/>
</dbReference>
<dbReference type="GO" id="GO:0006796">
    <property type="term" value="P:phosphate-containing compound metabolic process"/>
    <property type="evidence" value="ECO:0007669"/>
    <property type="project" value="InterPro"/>
</dbReference>
<evidence type="ECO:0000256" key="2">
    <source>
        <dbReference type="ARBA" id="ARBA00012146"/>
    </source>
</evidence>
<comment type="caution">
    <text evidence="6">The sequence shown here is derived from an EMBL/GenBank/DDBJ whole genome shotgun (WGS) entry which is preliminary data.</text>
</comment>
<dbReference type="GO" id="GO:0004427">
    <property type="term" value="F:inorganic diphosphate phosphatase activity"/>
    <property type="evidence" value="ECO:0007669"/>
    <property type="project" value="UniProtKB-EC"/>
</dbReference>
<gene>
    <name evidence="6" type="ORF">FF100_34290</name>
</gene>
<organism evidence="6 7">
    <name type="scientific">Methylobacterium terricola</name>
    <dbReference type="NCBI Taxonomy" id="2583531"/>
    <lineage>
        <taxon>Bacteria</taxon>
        <taxon>Pseudomonadati</taxon>
        <taxon>Pseudomonadota</taxon>
        <taxon>Alphaproteobacteria</taxon>
        <taxon>Hyphomicrobiales</taxon>
        <taxon>Methylobacteriaceae</taxon>
        <taxon>Methylobacterium</taxon>
    </lineage>
</organism>
<dbReference type="Gene3D" id="3.90.80.10">
    <property type="entry name" value="Inorganic pyrophosphatase"/>
    <property type="match status" value="1"/>
</dbReference>
<evidence type="ECO:0000256" key="3">
    <source>
        <dbReference type="ARBA" id="ARBA00022723"/>
    </source>
</evidence>